<keyword evidence="3" id="KW-1185">Reference proteome</keyword>
<dbReference type="InterPro" id="IPR015943">
    <property type="entry name" value="WD40/YVTN_repeat-like_dom_sf"/>
</dbReference>
<proteinExistence type="predicted"/>
<gene>
    <name evidence="2" type="ordered locus">UWK_00409</name>
</gene>
<dbReference type="InterPro" id="IPR011044">
    <property type="entry name" value="Quino_amine_DH_bsu"/>
</dbReference>
<evidence type="ECO:0008006" key="4">
    <source>
        <dbReference type="Google" id="ProtNLM"/>
    </source>
</evidence>
<protein>
    <recommendedName>
        <fullName evidence="4">WD40 repeat-containing protein</fullName>
    </recommendedName>
</protein>
<dbReference type="AlphaFoldDB" id="M1NB26"/>
<organism evidence="2 3">
    <name type="scientific">Desulfocapsa sulfexigens (strain DSM 10523 / SB164P1)</name>
    <dbReference type="NCBI Taxonomy" id="1167006"/>
    <lineage>
        <taxon>Bacteria</taxon>
        <taxon>Pseudomonadati</taxon>
        <taxon>Thermodesulfobacteriota</taxon>
        <taxon>Desulfobulbia</taxon>
        <taxon>Desulfobulbales</taxon>
        <taxon>Desulfocapsaceae</taxon>
        <taxon>Desulfocapsa</taxon>
    </lineage>
</organism>
<evidence type="ECO:0000313" key="3">
    <source>
        <dbReference type="Proteomes" id="UP000011721"/>
    </source>
</evidence>
<evidence type="ECO:0000256" key="1">
    <source>
        <dbReference type="SAM" id="Phobius"/>
    </source>
</evidence>
<dbReference type="HOGENOM" id="CLU_673916_0_0_7"/>
<evidence type="ECO:0000313" key="2">
    <source>
        <dbReference type="EMBL" id="AGF76994.1"/>
    </source>
</evidence>
<keyword evidence="1" id="KW-0472">Membrane</keyword>
<feature type="transmembrane region" description="Helical" evidence="1">
    <location>
        <begin position="48"/>
        <end position="67"/>
    </location>
</feature>
<keyword evidence="1" id="KW-0812">Transmembrane</keyword>
<sequence length="408" mass="47000">MQLSGRVFACGIYGERDQDMNNNRIMGHKILVGSVLSYGKCSFKLTLVSMYFFAALVVLSGCSGGISNMDTKHIRRMAVMKCETGHSCDDMTIHPSGRFLACTSEVHDKVFVFDIKKHQLIKTLVKDYKLFSSYLAYSTDGKYLIGQSQVVKGQHKLRVWDVGNNYSLYSDEMPLFPTGNRLYATPDNRLYSWHFLSLRGNKEPKIYFYTVPDMKQSGYLEAYENPEKVSISPDGKYMVDAWMDFGKIGVRGKKGDVHSYLRIWQYPEIVLKKQLKDVAFGPPASFAWTSDSSYFLYGSNATDKDVSYRIYHQSMKLFDVETHEIVETIGPMDTSPIMLGFLDNEQYVIALTNKRTLDIWDRKDGKRIDRYKFPKGWAFDGLQNPVNKNQIAYNHKDEIWIMEVHDLR</sequence>
<reference evidence="3" key="1">
    <citation type="journal article" date="2013" name="Stand. Genomic Sci.">
        <title>Complete genome sequence of Desulfocapsa sulfexigens, a marine deltaproteobacterium specialized in disproportionating inorganic sulfur compounds.</title>
        <authorList>
            <person name="Finster K.W."/>
            <person name="Kjeldsen K.U."/>
            <person name="Kube M."/>
            <person name="Reinhardt R."/>
            <person name="Mussmann M."/>
            <person name="Amann R."/>
            <person name="Schreiber L."/>
        </authorList>
    </citation>
    <scope>NUCLEOTIDE SEQUENCE [LARGE SCALE GENOMIC DNA]</scope>
    <source>
        <strain evidence="3">DSM 10523 / SB164P1</strain>
    </source>
</reference>
<accession>M1NB26</accession>
<keyword evidence="1" id="KW-1133">Transmembrane helix</keyword>
<dbReference type="EMBL" id="CP003985">
    <property type="protein sequence ID" value="AGF76994.1"/>
    <property type="molecule type" value="Genomic_DNA"/>
</dbReference>
<dbReference type="Gene3D" id="2.130.10.10">
    <property type="entry name" value="YVTN repeat-like/Quinoprotein amine dehydrogenase"/>
    <property type="match status" value="2"/>
</dbReference>
<dbReference type="KEGG" id="dsf:UWK_00409"/>
<dbReference type="SUPFAM" id="SSF50969">
    <property type="entry name" value="YVTN repeat-like/Quinoprotein amine dehydrogenase"/>
    <property type="match status" value="1"/>
</dbReference>
<dbReference type="Proteomes" id="UP000011721">
    <property type="component" value="Chromosome"/>
</dbReference>
<name>M1NB26_DESSD</name>